<protein>
    <recommendedName>
        <fullName evidence="3">Periplasmic glucans biosynthesis protein</fullName>
    </recommendedName>
</protein>
<gene>
    <name evidence="1" type="ORF">GR204_24310</name>
</gene>
<dbReference type="EMBL" id="WUEZ01000031">
    <property type="protein sequence ID" value="NEI37072.1"/>
    <property type="molecule type" value="Genomic_DNA"/>
</dbReference>
<sequence length="101" mass="10792">MSKKADAMSCTHSRADRLNAAPRCHAKSKRSGFQCQAPAVRGKKVCRIHGARAGAPTGERNGNYRHGANTNEARALAAQARILKGISRDFLTTLSEAMAAD</sequence>
<proteinExistence type="predicted"/>
<dbReference type="RefSeq" id="WP_164578071.1">
    <property type="nucleotide sequence ID" value="NZ_WUEZ01000031.1"/>
</dbReference>
<dbReference type="Proteomes" id="UP000471560">
    <property type="component" value="Unassembled WGS sequence"/>
</dbReference>
<evidence type="ECO:0008006" key="3">
    <source>
        <dbReference type="Google" id="ProtNLM"/>
    </source>
</evidence>
<dbReference type="AlphaFoldDB" id="A0A6P0BGF9"/>
<organism evidence="1 2">
    <name type="scientific">Rhizobium leguminosarum</name>
    <dbReference type="NCBI Taxonomy" id="384"/>
    <lineage>
        <taxon>Bacteria</taxon>
        <taxon>Pseudomonadati</taxon>
        <taxon>Pseudomonadota</taxon>
        <taxon>Alphaproteobacteria</taxon>
        <taxon>Hyphomicrobiales</taxon>
        <taxon>Rhizobiaceae</taxon>
        <taxon>Rhizobium/Agrobacterium group</taxon>
        <taxon>Rhizobium</taxon>
    </lineage>
</organism>
<name>A0A6P0BGF9_RHILE</name>
<reference evidence="1 2" key="1">
    <citation type="submission" date="2019-12" db="EMBL/GenBank/DDBJ databases">
        <title>Rhizobium genotypes associated with high levels of biological nitrogen fixation by grain legumes in a temperate-maritime cropping system.</title>
        <authorList>
            <person name="Maluk M."/>
            <person name="Francesc Ferrando Molina F."/>
            <person name="Lopez Del Egido L."/>
            <person name="Lafos M."/>
            <person name="Langarica-Fuentes A."/>
            <person name="Gebre Yohannes G."/>
            <person name="Young M.W."/>
            <person name="Martin P."/>
            <person name="Gantlett R."/>
            <person name="Kenicer G."/>
            <person name="Hawes C."/>
            <person name="Begg G.S."/>
            <person name="Quilliam R.S."/>
            <person name="Squire G.R."/>
            <person name="Poole P.S."/>
            <person name="Young P.W."/>
            <person name="Iannetta P.M."/>
            <person name="James E.K."/>
        </authorList>
    </citation>
    <scope>NUCLEOTIDE SEQUENCE [LARGE SCALE GENOMIC DNA]</scope>
    <source>
        <strain evidence="1 2">JHI1096</strain>
    </source>
</reference>
<evidence type="ECO:0000313" key="1">
    <source>
        <dbReference type="EMBL" id="NEI37072.1"/>
    </source>
</evidence>
<comment type="caution">
    <text evidence="1">The sequence shown here is derived from an EMBL/GenBank/DDBJ whole genome shotgun (WGS) entry which is preliminary data.</text>
</comment>
<evidence type="ECO:0000313" key="2">
    <source>
        <dbReference type="Proteomes" id="UP000471560"/>
    </source>
</evidence>
<accession>A0A6P0BGF9</accession>